<dbReference type="eggNOG" id="COG1477">
    <property type="taxonomic scope" value="Bacteria"/>
</dbReference>
<gene>
    <name evidence="13" type="primary">apbE</name>
    <name evidence="13" type="ORF">FAES_0505</name>
</gene>
<protein>
    <recommendedName>
        <fullName evidence="2 10">FAD:protein FMN transferase</fullName>
        <ecNumber evidence="1 10">2.7.1.180</ecNumber>
    </recommendedName>
    <alternativeName>
        <fullName evidence="8 10">Flavin transferase</fullName>
    </alternativeName>
</protein>
<comment type="similarity">
    <text evidence="10">Belongs to the ApbE family.</text>
</comment>
<dbReference type="STRING" id="1166018.FAES_0505"/>
<dbReference type="Proteomes" id="UP000011058">
    <property type="component" value="Chromosome"/>
</dbReference>
<dbReference type="EMBL" id="HE796683">
    <property type="protein sequence ID" value="CCG98516.1"/>
    <property type="molecule type" value="Genomic_DNA"/>
</dbReference>
<feature type="binding site" evidence="11">
    <location>
        <position position="214"/>
    </location>
    <ligand>
        <name>Mg(2+)</name>
        <dbReference type="ChEBI" id="CHEBI:18420"/>
    </ligand>
</feature>
<keyword evidence="3 10" id="KW-0285">Flavoprotein</keyword>
<evidence type="ECO:0000256" key="4">
    <source>
        <dbReference type="ARBA" id="ARBA00022679"/>
    </source>
</evidence>
<dbReference type="PANTHER" id="PTHR30040">
    <property type="entry name" value="THIAMINE BIOSYNTHESIS LIPOPROTEIN APBE"/>
    <property type="match status" value="1"/>
</dbReference>
<keyword evidence="12" id="KW-0472">Membrane</keyword>
<dbReference type="Pfam" id="PF02424">
    <property type="entry name" value="ApbE"/>
    <property type="match status" value="1"/>
</dbReference>
<evidence type="ECO:0000256" key="8">
    <source>
        <dbReference type="ARBA" id="ARBA00031306"/>
    </source>
</evidence>
<dbReference type="HOGENOM" id="CLU_044403_0_0_10"/>
<evidence type="ECO:0000256" key="10">
    <source>
        <dbReference type="PIRNR" id="PIRNR006268"/>
    </source>
</evidence>
<feature type="transmembrane region" description="Helical" evidence="12">
    <location>
        <begin position="41"/>
        <end position="60"/>
    </location>
</feature>
<evidence type="ECO:0000256" key="2">
    <source>
        <dbReference type="ARBA" id="ARBA00016337"/>
    </source>
</evidence>
<keyword evidence="14" id="KW-1185">Reference proteome</keyword>
<keyword evidence="12" id="KW-0812">Transmembrane</keyword>
<evidence type="ECO:0000313" key="13">
    <source>
        <dbReference type="EMBL" id="CCG98516.1"/>
    </source>
</evidence>
<dbReference type="PATRIC" id="fig|1166018.3.peg.513"/>
<dbReference type="KEGG" id="fae:FAES_0505"/>
<keyword evidence="7 10" id="KW-0460">Magnesium</keyword>
<dbReference type="InterPro" id="IPR003374">
    <property type="entry name" value="ApbE-like_sf"/>
</dbReference>
<dbReference type="GO" id="GO:0046872">
    <property type="term" value="F:metal ion binding"/>
    <property type="evidence" value="ECO:0007669"/>
    <property type="project" value="UniProtKB-UniRule"/>
</dbReference>
<keyword evidence="4 10" id="KW-0808">Transferase</keyword>
<evidence type="ECO:0000256" key="11">
    <source>
        <dbReference type="PIRSR" id="PIRSR006268-2"/>
    </source>
</evidence>
<keyword evidence="13" id="KW-0449">Lipoprotein</keyword>
<evidence type="ECO:0000256" key="1">
    <source>
        <dbReference type="ARBA" id="ARBA00011955"/>
    </source>
</evidence>
<sequence length="363" mass="40167">MSKKVGKNGVNQDGVQVYPIRTIENDLGGGLIQKSKWAGKVYRLGLIGLLSLLTAAALRAQPTAYAFRRPLMGTFFSATLYAPDSLAARQAYEAVSARMDVLNYIMSDYLDESEINRLSASSGLGAWMNVSPTLFAVLAEAVTIAKRSGGRFDPTIGPLSQLWRRAVRQRQLPTAKELRRARRLVSYNYIELNDRGVRPRVLLRKRHMRLDLGGIGQGFAIDEAQKVLHQHGIRSFLLDIGGDILVGDAPPARPEGWRIGIQRGKPSSGNIAETDSVIHLKNAAITTSGDTERHLDINGKRYSHIMNPRSGLGLRRFVQATVMAPTGTYADALTKVFSVARPGARKRLQRRFPQARVWIVEKK</sequence>
<dbReference type="GO" id="GO:0016740">
    <property type="term" value="F:transferase activity"/>
    <property type="evidence" value="ECO:0007669"/>
    <property type="project" value="UniProtKB-UniRule"/>
</dbReference>
<evidence type="ECO:0000256" key="9">
    <source>
        <dbReference type="ARBA" id="ARBA00048540"/>
    </source>
</evidence>
<evidence type="ECO:0000256" key="7">
    <source>
        <dbReference type="ARBA" id="ARBA00022842"/>
    </source>
</evidence>
<dbReference type="PANTHER" id="PTHR30040:SF2">
    <property type="entry name" value="FAD:PROTEIN FMN TRANSFERASE"/>
    <property type="match status" value="1"/>
</dbReference>
<organism evidence="13 14">
    <name type="scientific">Fibrella aestuarina BUZ 2</name>
    <dbReference type="NCBI Taxonomy" id="1166018"/>
    <lineage>
        <taxon>Bacteria</taxon>
        <taxon>Pseudomonadati</taxon>
        <taxon>Bacteroidota</taxon>
        <taxon>Cytophagia</taxon>
        <taxon>Cytophagales</taxon>
        <taxon>Spirosomataceae</taxon>
        <taxon>Fibrella</taxon>
    </lineage>
</organism>
<comment type="catalytic activity">
    <reaction evidence="9 10">
        <text>L-threonyl-[protein] + FAD = FMN-L-threonyl-[protein] + AMP + H(+)</text>
        <dbReference type="Rhea" id="RHEA:36847"/>
        <dbReference type="Rhea" id="RHEA-COMP:11060"/>
        <dbReference type="Rhea" id="RHEA-COMP:11061"/>
        <dbReference type="ChEBI" id="CHEBI:15378"/>
        <dbReference type="ChEBI" id="CHEBI:30013"/>
        <dbReference type="ChEBI" id="CHEBI:57692"/>
        <dbReference type="ChEBI" id="CHEBI:74257"/>
        <dbReference type="ChEBI" id="CHEBI:456215"/>
        <dbReference type="EC" id="2.7.1.180"/>
    </reaction>
</comment>
<evidence type="ECO:0000256" key="12">
    <source>
        <dbReference type="SAM" id="Phobius"/>
    </source>
</evidence>
<evidence type="ECO:0000256" key="5">
    <source>
        <dbReference type="ARBA" id="ARBA00022723"/>
    </source>
</evidence>
<proteinExistence type="inferred from homology"/>
<dbReference type="PIRSF" id="PIRSF006268">
    <property type="entry name" value="ApbE"/>
    <property type="match status" value="1"/>
</dbReference>
<feature type="binding site" evidence="11">
    <location>
        <position position="331"/>
    </location>
    <ligand>
        <name>Mg(2+)</name>
        <dbReference type="ChEBI" id="CHEBI:18420"/>
    </ligand>
</feature>
<dbReference type="AlphaFoldDB" id="I0K313"/>
<dbReference type="InterPro" id="IPR024932">
    <property type="entry name" value="ApbE"/>
</dbReference>
<name>I0K313_9BACT</name>
<evidence type="ECO:0000313" key="14">
    <source>
        <dbReference type="Proteomes" id="UP000011058"/>
    </source>
</evidence>
<accession>I0K313</accession>
<keyword evidence="12" id="KW-1133">Transmembrane helix</keyword>
<dbReference type="SUPFAM" id="SSF143631">
    <property type="entry name" value="ApbE-like"/>
    <property type="match status" value="1"/>
</dbReference>
<evidence type="ECO:0000256" key="3">
    <source>
        <dbReference type="ARBA" id="ARBA00022630"/>
    </source>
</evidence>
<comment type="cofactor">
    <cofactor evidence="11">
        <name>Mg(2+)</name>
        <dbReference type="ChEBI" id="CHEBI:18420"/>
    </cofactor>
    <cofactor evidence="11">
        <name>Mn(2+)</name>
        <dbReference type="ChEBI" id="CHEBI:29035"/>
    </cofactor>
    <text evidence="11">Magnesium. Can also use manganese.</text>
</comment>
<reference evidence="13 14" key="1">
    <citation type="journal article" date="2012" name="J. Bacteriol.">
        <title>Genome Sequence of Fibrella aestuarina BUZ 2T, a Filamentous Marine Bacterium.</title>
        <authorList>
            <person name="Filippini M."/>
            <person name="Qi W."/>
            <person name="Blom J."/>
            <person name="Goesmann A."/>
            <person name="Smits T.H."/>
            <person name="Bagheri H.C."/>
        </authorList>
    </citation>
    <scope>NUCLEOTIDE SEQUENCE [LARGE SCALE GENOMIC DNA]</scope>
    <source>
        <strain evidence="14">BUZ 2T</strain>
    </source>
</reference>
<dbReference type="EC" id="2.7.1.180" evidence="1 10"/>
<keyword evidence="6 10" id="KW-0274">FAD</keyword>
<evidence type="ECO:0000256" key="6">
    <source>
        <dbReference type="ARBA" id="ARBA00022827"/>
    </source>
</evidence>
<keyword evidence="5 10" id="KW-0479">Metal-binding</keyword>
<dbReference type="Gene3D" id="3.10.520.10">
    <property type="entry name" value="ApbE-like domains"/>
    <property type="match status" value="1"/>
</dbReference>